<keyword evidence="1 4" id="KW-0547">Nucleotide-binding</keyword>
<accession>A0AAD4LSP3</accession>
<dbReference type="GO" id="GO:0046872">
    <property type="term" value="F:metal ion binding"/>
    <property type="evidence" value="ECO:0007669"/>
    <property type="project" value="UniProtKB-KW"/>
</dbReference>
<dbReference type="AlphaFoldDB" id="A0AAD4LSP3"/>
<dbReference type="GO" id="GO:0005834">
    <property type="term" value="C:heterotrimeric G-protein complex"/>
    <property type="evidence" value="ECO:0007669"/>
    <property type="project" value="TreeGrafter"/>
</dbReference>
<feature type="region of interest" description="Disordered" evidence="6">
    <location>
        <begin position="280"/>
        <end position="301"/>
    </location>
</feature>
<dbReference type="SUPFAM" id="SSF47895">
    <property type="entry name" value="Transducin (alpha subunit), insertion domain"/>
    <property type="match status" value="1"/>
</dbReference>
<keyword evidence="5" id="KW-0479">Metal-binding</keyword>
<evidence type="ECO:0000313" key="8">
    <source>
        <dbReference type="Proteomes" id="UP001201163"/>
    </source>
</evidence>
<evidence type="ECO:0000256" key="3">
    <source>
        <dbReference type="ARBA" id="ARBA00023224"/>
    </source>
</evidence>
<feature type="region of interest" description="Disordered" evidence="6">
    <location>
        <begin position="246"/>
        <end position="265"/>
    </location>
</feature>
<dbReference type="GO" id="GO:0031683">
    <property type="term" value="F:G-protein beta/gamma-subunit complex binding"/>
    <property type="evidence" value="ECO:0007669"/>
    <property type="project" value="InterPro"/>
</dbReference>
<dbReference type="SUPFAM" id="SSF52540">
    <property type="entry name" value="P-loop containing nucleoside triphosphate hydrolases"/>
    <property type="match status" value="1"/>
</dbReference>
<dbReference type="GO" id="GO:0003924">
    <property type="term" value="F:GTPase activity"/>
    <property type="evidence" value="ECO:0007669"/>
    <property type="project" value="InterPro"/>
</dbReference>
<dbReference type="GO" id="GO:0007188">
    <property type="term" value="P:adenylate cyclase-modulating G protein-coupled receptor signaling pathway"/>
    <property type="evidence" value="ECO:0007669"/>
    <property type="project" value="TreeGrafter"/>
</dbReference>
<organism evidence="7 8">
    <name type="scientific">Lactarius akahatsu</name>
    <dbReference type="NCBI Taxonomy" id="416441"/>
    <lineage>
        <taxon>Eukaryota</taxon>
        <taxon>Fungi</taxon>
        <taxon>Dikarya</taxon>
        <taxon>Basidiomycota</taxon>
        <taxon>Agaricomycotina</taxon>
        <taxon>Agaricomycetes</taxon>
        <taxon>Russulales</taxon>
        <taxon>Russulaceae</taxon>
        <taxon>Lactarius</taxon>
    </lineage>
</organism>
<keyword evidence="3" id="KW-0807">Transducer</keyword>
<keyword evidence="8" id="KW-1185">Reference proteome</keyword>
<feature type="binding site" evidence="4">
    <location>
        <begin position="362"/>
        <end position="368"/>
    </location>
    <ligand>
        <name>GTP</name>
        <dbReference type="ChEBI" id="CHEBI:37565"/>
    </ligand>
</feature>
<comment type="caution">
    <text evidence="7">The sequence shown here is derived from an EMBL/GenBank/DDBJ whole genome shotgun (WGS) entry which is preliminary data.</text>
</comment>
<dbReference type="InterPro" id="IPR011025">
    <property type="entry name" value="GproteinA_insert"/>
</dbReference>
<dbReference type="SMART" id="SM00275">
    <property type="entry name" value="G_alpha"/>
    <property type="match status" value="1"/>
</dbReference>
<dbReference type="Proteomes" id="UP001201163">
    <property type="component" value="Unassembled WGS sequence"/>
</dbReference>
<feature type="binding site" evidence="5">
    <location>
        <position position="368"/>
    </location>
    <ligand>
        <name>Mg(2+)</name>
        <dbReference type="ChEBI" id="CHEBI:18420"/>
    </ligand>
</feature>
<feature type="binding site" evidence="4">
    <location>
        <begin position="465"/>
        <end position="468"/>
    </location>
    <ligand>
        <name>GTP</name>
        <dbReference type="ChEBI" id="CHEBI:37565"/>
    </ligand>
</feature>
<dbReference type="PROSITE" id="PS51882">
    <property type="entry name" value="G_ALPHA"/>
    <property type="match status" value="1"/>
</dbReference>
<dbReference type="GO" id="GO:0005525">
    <property type="term" value="F:GTP binding"/>
    <property type="evidence" value="ECO:0007669"/>
    <property type="project" value="UniProtKB-KW"/>
</dbReference>
<evidence type="ECO:0000256" key="5">
    <source>
        <dbReference type="PIRSR" id="PIRSR601019-2"/>
    </source>
</evidence>
<evidence type="ECO:0000256" key="2">
    <source>
        <dbReference type="ARBA" id="ARBA00023134"/>
    </source>
</evidence>
<keyword evidence="5" id="KW-0460">Magnesium</keyword>
<name>A0AAD4LSP3_9AGAM</name>
<feature type="binding site" evidence="4">
    <location>
        <position position="526"/>
    </location>
    <ligand>
        <name>GTP</name>
        <dbReference type="ChEBI" id="CHEBI:37565"/>
    </ligand>
</feature>
<keyword evidence="2 4" id="KW-0342">GTP-binding</keyword>
<feature type="compositionally biased region" description="Polar residues" evidence="6">
    <location>
        <begin position="203"/>
        <end position="212"/>
    </location>
</feature>
<gene>
    <name evidence="7" type="ORF">EDB92DRAFT_1837987</name>
</gene>
<dbReference type="InterPro" id="IPR001019">
    <property type="entry name" value="Gprotein_alpha_su"/>
</dbReference>
<evidence type="ECO:0000256" key="4">
    <source>
        <dbReference type="PIRSR" id="PIRSR601019-1"/>
    </source>
</evidence>
<dbReference type="FunFam" id="3.40.50.300:FF:000720">
    <property type="entry name" value="Guanine nucleotide-binding protein G(k) subunit alpha"/>
    <property type="match status" value="1"/>
</dbReference>
<dbReference type="PANTHER" id="PTHR10218:SF360">
    <property type="entry name" value="GUANINE NUCLEOTIDE-BINDING PROTEIN SUBUNIT ALPHA HOMOLOG"/>
    <property type="match status" value="1"/>
</dbReference>
<protein>
    <submittedName>
        <fullName evidence="7">G-alpha-domain-containing protein</fullName>
    </submittedName>
</protein>
<dbReference type="PANTHER" id="PTHR10218">
    <property type="entry name" value="GTP-BINDING PROTEIN ALPHA SUBUNIT"/>
    <property type="match status" value="1"/>
</dbReference>
<dbReference type="Pfam" id="PF00503">
    <property type="entry name" value="G-alpha"/>
    <property type="match status" value="1"/>
</dbReference>
<evidence type="ECO:0000256" key="6">
    <source>
        <dbReference type="SAM" id="MobiDB-lite"/>
    </source>
</evidence>
<evidence type="ECO:0000313" key="7">
    <source>
        <dbReference type="EMBL" id="KAH8998108.1"/>
    </source>
</evidence>
<dbReference type="GO" id="GO:0001664">
    <property type="term" value="F:G protein-coupled receptor binding"/>
    <property type="evidence" value="ECO:0007669"/>
    <property type="project" value="TreeGrafter"/>
</dbReference>
<dbReference type="Gene3D" id="1.10.400.10">
    <property type="entry name" value="GI Alpha 1, domain 2-like"/>
    <property type="match status" value="1"/>
</dbReference>
<dbReference type="PRINTS" id="PR00318">
    <property type="entry name" value="GPROTEINA"/>
</dbReference>
<reference evidence="7" key="1">
    <citation type="submission" date="2022-01" db="EMBL/GenBank/DDBJ databases">
        <title>Comparative genomics reveals a dynamic genome evolution in the ectomycorrhizal milk-cap (Lactarius) mushrooms.</title>
        <authorList>
            <consortium name="DOE Joint Genome Institute"/>
            <person name="Lebreton A."/>
            <person name="Tang N."/>
            <person name="Kuo A."/>
            <person name="LaButti K."/>
            <person name="Drula E."/>
            <person name="Barry K."/>
            <person name="Clum A."/>
            <person name="Lipzen A."/>
            <person name="Mousain D."/>
            <person name="Ng V."/>
            <person name="Wang R."/>
            <person name="Wang X."/>
            <person name="Dai Y."/>
            <person name="Henrissat B."/>
            <person name="Grigoriev I.V."/>
            <person name="Guerin-Laguette A."/>
            <person name="Yu F."/>
            <person name="Martin F.M."/>
        </authorList>
    </citation>
    <scope>NUCLEOTIDE SEQUENCE</scope>
    <source>
        <strain evidence="7">QP</strain>
    </source>
</reference>
<feature type="region of interest" description="Disordered" evidence="6">
    <location>
        <begin position="49"/>
        <end position="74"/>
    </location>
</feature>
<feature type="region of interest" description="Disordered" evidence="6">
    <location>
        <begin position="186"/>
        <end position="218"/>
    </location>
</feature>
<proteinExistence type="predicted"/>
<evidence type="ECO:0000256" key="1">
    <source>
        <dbReference type="ARBA" id="ARBA00022741"/>
    </source>
</evidence>
<dbReference type="EMBL" id="JAKELL010000006">
    <property type="protein sequence ID" value="KAH8998108.1"/>
    <property type="molecule type" value="Genomic_DNA"/>
</dbReference>
<dbReference type="Gene3D" id="3.40.50.300">
    <property type="entry name" value="P-loop containing nucleotide triphosphate hydrolases"/>
    <property type="match status" value="2"/>
</dbReference>
<dbReference type="GO" id="GO:0005737">
    <property type="term" value="C:cytoplasm"/>
    <property type="evidence" value="ECO:0007669"/>
    <property type="project" value="TreeGrafter"/>
</dbReference>
<sequence length="554" mass="62467">MLRVCFFLFYPQSFFFFFKIQIRAECAPASTTPIHLSSSSSMVYSRLSTKSSKQLRQRQQQAAPPPDAPQFDLEDIDSHWPPVEDFSNETPTQREERLEREREAKRINDEIDAQIEIEKSERRKRQPDIRVILLGQAESGKSTILRNFQLKYAPAAFNAESEAWRTIIDLNLVRSVTFLLSLLEEGESSNGGSGSRSPRDTDVGSTAPSGSGTKLVPLQHLSDDLRRLRVSLSPLGRIEQSLARFISPDNPRQAGAGSGSLPTERAFEVSVRSGSRWKTLFRRGGGGNSTSGSSTHGHEEVQNARSVIEACREDIVALWNHPAVRASLTEQSVALEFQSGFFLDAVDRIAAPGYRPSPADILKARIQTVGVEEHPLKLEKDNKFGSKDEQVWSIIDVGGSRGSRAAWVPYFEDVNMLLFIAPVSAFNQTLTEDRSVNRLWDTFLLWKAVCKHHLLRKATFVVLLNKSDLLDAKIRAGVRFRQFVTSYKDRPNRTENILEYLKEKFSWIYKQEADNARSLHIHVTCATDSNSTSIVLNRIREVISMDSFHKANLL</sequence>
<dbReference type="InterPro" id="IPR027417">
    <property type="entry name" value="P-loop_NTPase"/>
</dbReference>